<dbReference type="PANTHER" id="PTHR24083">
    <property type="entry name" value="NUCLEAR HORMONE RECEPTOR"/>
    <property type="match status" value="1"/>
</dbReference>
<dbReference type="InterPro" id="IPR050274">
    <property type="entry name" value="Nuclear_hormone_rcpt_NR2"/>
</dbReference>
<dbReference type="Proteomes" id="UP000271889">
    <property type="component" value="Unassembled WGS sequence"/>
</dbReference>
<feature type="domain" description="NR LBD" evidence="4">
    <location>
        <begin position="1"/>
        <end position="112"/>
    </location>
</feature>
<organism evidence="5 6">
    <name type="scientific">Cylicostephanus goldi</name>
    <name type="common">Nematode worm</name>
    <dbReference type="NCBI Taxonomy" id="71465"/>
    <lineage>
        <taxon>Eukaryota</taxon>
        <taxon>Metazoa</taxon>
        <taxon>Ecdysozoa</taxon>
        <taxon>Nematoda</taxon>
        <taxon>Chromadorea</taxon>
        <taxon>Rhabditida</taxon>
        <taxon>Rhabditina</taxon>
        <taxon>Rhabditomorpha</taxon>
        <taxon>Strongyloidea</taxon>
        <taxon>Strongylidae</taxon>
        <taxon>Cylicostephanus</taxon>
    </lineage>
</organism>
<dbReference type="OrthoDB" id="5807088at2759"/>
<evidence type="ECO:0000256" key="3">
    <source>
        <dbReference type="ARBA" id="ARBA00023170"/>
    </source>
</evidence>
<evidence type="ECO:0000313" key="6">
    <source>
        <dbReference type="Proteomes" id="UP000271889"/>
    </source>
</evidence>
<evidence type="ECO:0000259" key="4">
    <source>
        <dbReference type="PROSITE" id="PS51843"/>
    </source>
</evidence>
<dbReference type="Gene3D" id="1.10.565.10">
    <property type="entry name" value="Retinoid X Receptor"/>
    <property type="match status" value="1"/>
</dbReference>
<keyword evidence="3" id="KW-0675">Receptor</keyword>
<evidence type="ECO:0000313" key="5">
    <source>
        <dbReference type="EMBL" id="VDK55259.1"/>
    </source>
</evidence>
<proteinExistence type="predicted"/>
<dbReference type="Pfam" id="PF00104">
    <property type="entry name" value="Hormone_recep"/>
    <property type="match status" value="1"/>
</dbReference>
<accession>A0A3P6R2T7</accession>
<protein>
    <recommendedName>
        <fullName evidence="4">NR LBD domain-containing protein</fullName>
    </recommendedName>
</protein>
<gene>
    <name evidence="5" type="ORF">CGOC_LOCUS3264</name>
</gene>
<keyword evidence="6" id="KW-1185">Reference proteome</keyword>
<dbReference type="PROSITE" id="PS51843">
    <property type="entry name" value="NR_LBD"/>
    <property type="match status" value="1"/>
</dbReference>
<name>A0A3P6R2T7_CYLGO</name>
<dbReference type="InterPro" id="IPR035500">
    <property type="entry name" value="NHR-like_dom_sf"/>
</dbReference>
<evidence type="ECO:0000256" key="2">
    <source>
        <dbReference type="ARBA" id="ARBA00023163"/>
    </source>
</evidence>
<keyword evidence="1" id="KW-0805">Transcription regulation</keyword>
<sequence>MSELSGPMYHNNMSDAEFCALNAILLFDPRADGLSEHGIQVVAEARKRTYDHWFSFYNVLGVQDIGERVGNTMLLIPALKMIVQTTQENFRLIQVFDLFHYDKIIDELMHLVS</sequence>
<dbReference type="InterPro" id="IPR000536">
    <property type="entry name" value="Nucl_hrmn_rcpt_lig-bd"/>
</dbReference>
<dbReference type="SUPFAM" id="SSF48508">
    <property type="entry name" value="Nuclear receptor ligand-binding domain"/>
    <property type="match status" value="1"/>
</dbReference>
<evidence type="ECO:0000256" key="1">
    <source>
        <dbReference type="ARBA" id="ARBA00023015"/>
    </source>
</evidence>
<keyword evidence="2" id="KW-0804">Transcription</keyword>
<reference evidence="5 6" key="1">
    <citation type="submission" date="2018-11" db="EMBL/GenBank/DDBJ databases">
        <authorList>
            <consortium name="Pathogen Informatics"/>
        </authorList>
    </citation>
    <scope>NUCLEOTIDE SEQUENCE [LARGE SCALE GENOMIC DNA]</scope>
</reference>
<dbReference type="AlphaFoldDB" id="A0A3P6R2T7"/>
<dbReference type="EMBL" id="UYRV01008141">
    <property type="protein sequence ID" value="VDK55259.1"/>
    <property type="molecule type" value="Genomic_DNA"/>
</dbReference>